<reference evidence="1 2" key="1">
    <citation type="submission" date="2018-01" db="EMBL/GenBank/DDBJ databases">
        <title>The whole genome sequencing and assembly of Paenibacillus chitinolyticus KCCM 41400 strain.</title>
        <authorList>
            <person name="Kim J.-Y."/>
            <person name="Park M.-K."/>
            <person name="Lee Y.-J."/>
            <person name="Yi H."/>
            <person name="Bahn Y.-S."/>
            <person name="Kim J.F."/>
            <person name="Lee D.-W."/>
        </authorList>
    </citation>
    <scope>NUCLEOTIDE SEQUENCE [LARGE SCALE GENOMIC DNA]</scope>
    <source>
        <strain evidence="1 2">KCCM 41400</strain>
    </source>
</reference>
<proteinExistence type="predicted"/>
<evidence type="ECO:0000313" key="2">
    <source>
        <dbReference type="Proteomes" id="UP000288943"/>
    </source>
</evidence>
<sequence length="60" mass="6958">MYNAKEVSDKGSQVIKTIDNLTDLPTIKRIENLAKENGLDTFEITKITERTTRYIVDREK</sequence>
<dbReference type="OrthoDB" id="9891744at2"/>
<organism evidence="1 2">
    <name type="scientific">Paenibacillus chitinolyticus</name>
    <dbReference type="NCBI Taxonomy" id="79263"/>
    <lineage>
        <taxon>Bacteria</taxon>
        <taxon>Bacillati</taxon>
        <taxon>Bacillota</taxon>
        <taxon>Bacilli</taxon>
        <taxon>Bacillales</taxon>
        <taxon>Paenibacillaceae</taxon>
        <taxon>Paenibacillus</taxon>
    </lineage>
</organism>
<dbReference type="AlphaFoldDB" id="A0A410X517"/>
<gene>
    <name evidence="1" type="ORF">PC41400_15065</name>
</gene>
<dbReference type="KEGG" id="pchi:PC41400_15065"/>
<name>A0A410X517_9BACL</name>
<accession>A0A410X517</accession>
<dbReference type="EMBL" id="CP026520">
    <property type="protein sequence ID" value="QAV21711.1"/>
    <property type="molecule type" value="Genomic_DNA"/>
</dbReference>
<protein>
    <submittedName>
        <fullName evidence="1">Uncharacterized protein</fullName>
    </submittedName>
</protein>
<dbReference type="Proteomes" id="UP000288943">
    <property type="component" value="Chromosome"/>
</dbReference>
<evidence type="ECO:0000313" key="1">
    <source>
        <dbReference type="EMBL" id="QAV21711.1"/>
    </source>
</evidence>